<evidence type="ECO:0000313" key="2">
    <source>
        <dbReference type="EMBL" id="CEK50150.1"/>
    </source>
</evidence>
<feature type="non-terminal residue" evidence="2">
    <location>
        <position position="88"/>
    </location>
</feature>
<feature type="compositionally biased region" description="Polar residues" evidence="1">
    <location>
        <begin position="60"/>
        <end position="69"/>
    </location>
</feature>
<feature type="compositionally biased region" description="Basic and acidic residues" evidence="1">
    <location>
        <begin position="75"/>
        <end position="88"/>
    </location>
</feature>
<dbReference type="AlphaFoldDB" id="A0A0B6Y3N7"/>
<sequence>EKVQQDLQTKSQNVYELEQKCSAKDNMLSTLQNTVSDLQLKIEILEKESESLSEEKSDMSHTLQSQIDFLTTEKAQQDEDNKAQLEEM</sequence>
<organism evidence="2">
    <name type="scientific">Arion vulgaris</name>
    <dbReference type="NCBI Taxonomy" id="1028688"/>
    <lineage>
        <taxon>Eukaryota</taxon>
        <taxon>Metazoa</taxon>
        <taxon>Spiralia</taxon>
        <taxon>Lophotrochozoa</taxon>
        <taxon>Mollusca</taxon>
        <taxon>Gastropoda</taxon>
        <taxon>Heterobranchia</taxon>
        <taxon>Euthyneura</taxon>
        <taxon>Panpulmonata</taxon>
        <taxon>Eupulmonata</taxon>
        <taxon>Stylommatophora</taxon>
        <taxon>Helicina</taxon>
        <taxon>Arionoidea</taxon>
        <taxon>Arionidae</taxon>
        <taxon>Arion</taxon>
    </lineage>
</organism>
<name>A0A0B6Y3N7_9EUPU</name>
<gene>
    <name evidence="2" type="primary">ORF9999</name>
</gene>
<proteinExistence type="predicted"/>
<protein>
    <submittedName>
        <fullName evidence="2">Uncharacterized protein</fullName>
    </submittedName>
</protein>
<feature type="region of interest" description="Disordered" evidence="1">
    <location>
        <begin position="50"/>
        <end position="88"/>
    </location>
</feature>
<dbReference type="EMBL" id="HACG01003285">
    <property type="protein sequence ID" value="CEK50150.1"/>
    <property type="molecule type" value="Transcribed_RNA"/>
</dbReference>
<reference evidence="2" key="1">
    <citation type="submission" date="2014-12" db="EMBL/GenBank/DDBJ databases">
        <title>Insight into the proteome of Arion vulgaris.</title>
        <authorList>
            <person name="Aradska J."/>
            <person name="Bulat T."/>
            <person name="Smidak R."/>
            <person name="Sarate P."/>
            <person name="Gangsoo J."/>
            <person name="Sialana F."/>
            <person name="Bilban M."/>
            <person name="Lubec G."/>
        </authorList>
    </citation>
    <scope>NUCLEOTIDE SEQUENCE</scope>
    <source>
        <tissue evidence="2">Skin</tissue>
    </source>
</reference>
<evidence type="ECO:0000256" key="1">
    <source>
        <dbReference type="SAM" id="MobiDB-lite"/>
    </source>
</evidence>
<accession>A0A0B6Y3N7</accession>
<feature type="non-terminal residue" evidence="2">
    <location>
        <position position="1"/>
    </location>
</feature>
<feature type="compositionally biased region" description="Basic and acidic residues" evidence="1">
    <location>
        <begin position="50"/>
        <end position="59"/>
    </location>
</feature>